<reference evidence="1" key="2">
    <citation type="submission" date="2025-09" db="UniProtKB">
        <authorList>
            <consortium name="EnsemblPlants"/>
        </authorList>
    </citation>
    <scope>IDENTIFICATION</scope>
</reference>
<dbReference type="EnsemblPlants" id="AVESA.00010b.r2.4CG1254620.1">
    <property type="protein sequence ID" value="AVESA.00010b.r2.4CG1254620.1.CDS"/>
    <property type="gene ID" value="AVESA.00010b.r2.4CG1254620"/>
</dbReference>
<proteinExistence type="predicted"/>
<accession>A0ACD5WLG5</accession>
<evidence type="ECO:0000313" key="1">
    <source>
        <dbReference type="EnsemblPlants" id="AVESA.00010b.r2.4CG1254620.1.CDS"/>
    </source>
</evidence>
<dbReference type="Proteomes" id="UP001732700">
    <property type="component" value="Chromosome 4C"/>
</dbReference>
<evidence type="ECO:0000313" key="2">
    <source>
        <dbReference type="Proteomes" id="UP001732700"/>
    </source>
</evidence>
<name>A0ACD5WLG5_AVESA</name>
<reference evidence="1" key="1">
    <citation type="submission" date="2021-05" db="EMBL/GenBank/DDBJ databases">
        <authorList>
            <person name="Scholz U."/>
            <person name="Mascher M."/>
            <person name="Fiebig A."/>
        </authorList>
    </citation>
    <scope>NUCLEOTIDE SEQUENCE [LARGE SCALE GENOMIC DNA]</scope>
</reference>
<sequence length="413" mass="46689">MDDASSWAVLHPDLIRLIGWRVLAGDLIDYVRFRAVCPLWRSSSVCPRGRGLVDERFHPRRWVLLPEGRALFPGHSELHGYVRFFNTSTGLSVRARLPLLEEHRVLDSVDGLVLLLQERERDGAFRLLHPFTGDIAELPTLTTLVTDFAAKSKQSSSIWDLSDFRKICATSVSVSSDGLITVMILLSMVCRVAFATTSGSDRRRWCVSSWSLSPTWRSVSFQGRLYILQRSTYNSNPQILQIDPPHPHHKEILSPPKLIATCPRKIQPPYHLVQCDTDVLAIGCSDKPKSLHLLVYKLADLILNKCTPVENIGGNVLFANTERSLSVSGRALPTIVGDTIVKIKPKEIHLGEYHLKGGAWLPTTDESSCGFEPSPNNLIHRIFWCHYNWERKGTSFQGETTPRLVRRNWRDEV</sequence>
<keyword evidence="2" id="KW-1185">Reference proteome</keyword>
<organism evidence="1 2">
    <name type="scientific">Avena sativa</name>
    <name type="common">Oat</name>
    <dbReference type="NCBI Taxonomy" id="4498"/>
    <lineage>
        <taxon>Eukaryota</taxon>
        <taxon>Viridiplantae</taxon>
        <taxon>Streptophyta</taxon>
        <taxon>Embryophyta</taxon>
        <taxon>Tracheophyta</taxon>
        <taxon>Spermatophyta</taxon>
        <taxon>Magnoliopsida</taxon>
        <taxon>Liliopsida</taxon>
        <taxon>Poales</taxon>
        <taxon>Poaceae</taxon>
        <taxon>BOP clade</taxon>
        <taxon>Pooideae</taxon>
        <taxon>Poodae</taxon>
        <taxon>Poeae</taxon>
        <taxon>Poeae Chloroplast Group 1 (Aveneae type)</taxon>
        <taxon>Aveninae</taxon>
        <taxon>Avena</taxon>
    </lineage>
</organism>
<protein>
    <submittedName>
        <fullName evidence="1">Uncharacterized protein</fullName>
    </submittedName>
</protein>